<accession>A0A067T1W1</accession>
<dbReference type="SUPFAM" id="SSF52047">
    <property type="entry name" value="RNI-like"/>
    <property type="match status" value="1"/>
</dbReference>
<keyword evidence="2" id="KW-1185">Reference proteome</keyword>
<dbReference type="EMBL" id="KL142387">
    <property type="protein sequence ID" value="KDR72973.1"/>
    <property type="molecule type" value="Genomic_DNA"/>
</dbReference>
<reference evidence="2" key="1">
    <citation type="journal article" date="2014" name="Proc. Natl. Acad. Sci. U.S.A.">
        <title>Extensive sampling of basidiomycete genomes demonstrates inadequacy of the white-rot/brown-rot paradigm for wood decay fungi.</title>
        <authorList>
            <person name="Riley R."/>
            <person name="Salamov A.A."/>
            <person name="Brown D.W."/>
            <person name="Nagy L.G."/>
            <person name="Floudas D."/>
            <person name="Held B.W."/>
            <person name="Levasseur A."/>
            <person name="Lombard V."/>
            <person name="Morin E."/>
            <person name="Otillar R."/>
            <person name="Lindquist E.A."/>
            <person name="Sun H."/>
            <person name="LaButti K.M."/>
            <person name="Schmutz J."/>
            <person name="Jabbour D."/>
            <person name="Luo H."/>
            <person name="Baker S.E."/>
            <person name="Pisabarro A.G."/>
            <person name="Walton J.D."/>
            <person name="Blanchette R.A."/>
            <person name="Henrissat B."/>
            <person name="Martin F."/>
            <person name="Cullen D."/>
            <person name="Hibbett D.S."/>
            <person name="Grigoriev I.V."/>
        </authorList>
    </citation>
    <scope>NUCLEOTIDE SEQUENCE [LARGE SCALE GENOMIC DNA]</scope>
    <source>
        <strain evidence="2">CBS 339.88</strain>
    </source>
</reference>
<dbReference type="HOGENOM" id="CLU_040827_0_0_1"/>
<evidence type="ECO:0000313" key="2">
    <source>
        <dbReference type="Proteomes" id="UP000027222"/>
    </source>
</evidence>
<proteinExistence type="predicted"/>
<dbReference type="AlphaFoldDB" id="A0A067T1W1"/>
<dbReference type="Proteomes" id="UP000027222">
    <property type="component" value="Unassembled WGS sequence"/>
</dbReference>
<evidence type="ECO:0008006" key="3">
    <source>
        <dbReference type="Google" id="ProtNLM"/>
    </source>
</evidence>
<sequence>MDPTCTTSDSMARGLLDVPEDVLAQIFSLACHPTRGAARWPRSFYPLWLGQICRACRECAWVSSELWTTIVLRISLKRIEAQTELLSEWLERAKGRPLDIYVEEPRSNARSYDADAEVGFIPKSRFALQILARHSGQWRRVEFHLPARRYGFIELPSKCPVQEGGSVGRYPYASFPPMPLSFPLLQYVSLHHAEAESRGQTLALNLSQADALRTLSLSSLTMRTVTFTNYPTKRITHLIFNHVSQINLRNLLVQFFNLRKLTLNNCHVLAGIANINPAHALPPKVHENLQSLSLEFGPEFRAPDALIFELFDQITLPALKSLHIRVPRKIPFARNLLPFIERSACALTQLTLAYYVAPELDLIEFLSSPCLSSLAELRIRHFGNFRPILEPSVSRRGLTGLFFDQLHPLKYPEYLPHLKILEFQGRLSAESIDFIEPLVIRSHIRESESSCIITPTKTAILRKVTIVPGLNSSVAKLKIDEHMDQESLQEFIRMVDMGVLTFVNDGAALCQN</sequence>
<name>A0A067T1W1_GALM3</name>
<gene>
    <name evidence="1" type="ORF">GALMADRAFT_252342</name>
</gene>
<dbReference type="InterPro" id="IPR032675">
    <property type="entry name" value="LRR_dom_sf"/>
</dbReference>
<protein>
    <recommendedName>
        <fullName evidence="3">F-box domain-containing protein</fullName>
    </recommendedName>
</protein>
<evidence type="ECO:0000313" key="1">
    <source>
        <dbReference type="EMBL" id="KDR72973.1"/>
    </source>
</evidence>
<organism evidence="1 2">
    <name type="scientific">Galerina marginata (strain CBS 339.88)</name>
    <dbReference type="NCBI Taxonomy" id="685588"/>
    <lineage>
        <taxon>Eukaryota</taxon>
        <taxon>Fungi</taxon>
        <taxon>Dikarya</taxon>
        <taxon>Basidiomycota</taxon>
        <taxon>Agaricomycotina</taxon>
        <taxon>Agaricomycetes</taxon>
        <taxon>Agaricomycetidae</taxon>
        <taxon>Agaricales</taxon>
        <taxon>Agaricineae</taxon>
        <taxon>Strophariaceae</taxon>
        <taxon>Galerina</taxon>
    </lineage>
</organism>
<dbReference type="Gene3D" id="3.80.10.10">
    <property type="entry name" value="Ribonuclease Inhibitor"/>
    <property type="match status" value="1"/>
</dbReference>
<dbReference type="OrthoDB" id="2269034at2759"/>